<keyword evidence="1" id="KW-0472">Membrane</keyword>
<dbReference type="Proteomes" id="UP000245488">
    <property type="component" value="Chromosome"/>
</dbReference>
<feature type="transmembrane region" description="Helical" evidence="1">
    <location>
        <begin position="52"/>
        <end position="74"/>
    </location>
</feature>
<feature type="transmembrane region" description="Helical" evidence="1">
    <location>
        <begin position="86"/>
        <end position="104"/>
    </location>
</feature>
<comment type="caution">
    <text evidence="2">The sequence shown here is derived from an EMBL/GenBank/DDBJ whole genome shotgun (WGS) entry which is preliminary data.</text>
</comment>
<organism evidence="2 3">
    <name type="scientific">Butyrivibrio fibrisolvens</name>
    <dbReference type="NCBI Taxonomy" id="831"/>
    <lineage>
        <taxon>Bacteria</taxon>
        <taxon>Bacillati</taxon>
        <taxon>Bacillota</taxon>
        <taxon>Clostridia</taxon>
        <taxon>Lachnospirales</taxon>
        <taxon>Lachnospiraceae</taxon>
        <taxon>Butyrivibrio</taxon>
    </lineage>
</organism>
<dbReference type="EMBL" id="NXNG01000001">
    <property type="protein sequence ID" value="PWT26639.1"/>
    <property type="molecule type" value="Genomic_DNA"/>
</dbReference>
<evidence type="ECO:0000313" key="3">
    <source>
        <dbReference type="Proteomes" id="UP000245488"/>
    </source>
</evidence>
<reference evidence="2 3" key="1">
    <citation type="submission" date="2017-09" db="EMBL/GenBank/DDBJ databases">
        <title>High-quality draft genome sequence of Butyrivibrio fibrisolvens INBov1, isolated from cow rumen.</title>
        <authorList>
            <person name="Rodriguez Hernaez J."/>
            <person name="Rivarola M."/>
            <person name="Paniego N."/>
            <person name="Cravero S."/>
            <person name="Ceron Cucchi M."/>
            <person name="Martinez M.C."/>
        </authorList>
    </citation>
    <scope>NUCLEOTIDE SEQUENCE [LARGE SCALE GENOMIC DNA]</scope>
    <source>
        <strain evidence="2 3">INBov1</strain>
    </source>
</reference>
<sequence>MESNIEVILSLFVYCIILYVWIPMNLFVVLQFNVSKKYQDGKYKQNNFIMKAMAIGWTYFFIRCGALKDAFLYLSSSASIYQNKRIQLLSAIGIVLFEIFALIVVEYENITSNIIYRFRHLRHILLTIQISLAALLLIHMLLKSFNVFDFGTTTWNIELVLNFCVLICIVIASSINLKISSKKEYLCINNGLTQAMFFIDDSHQLKFKKNEDGSYYVSNGVDGADTFVLSINQFKELQKYMGGELI</sequence>
<feature type="transmembrane region" description="Helical" evidence="1">
    <location>
        <begin position="6"/>
        <end position="32"/>
    </location>
</feature>
<name>A0A317FZL4_BUTFI</name>
<gene>
    <name evidence="2" type="ORF">CPT75_05610</name>
</gene>
<evidence type="ECO:0000256" key="1">
    <source>
        <dbReference type="SAM" id="Phobius"/>
    </source>
</evidence>
<protein>
    <recommendedName>
        <fullName evidence="4">Transmembrane protein</fullName>
    </recommendedName>
</protein>
<keyword evidence="1" id="KW-1133">Transmembrane helix</keyword>
<evidence type="ECO:0000313" key="2">
    <source>
        <dbReference type="EMBL" id="PWT26639.1"/>
    </source>
</evidence>
<feature type="transmembrane region" description="Helical" evidence="1">
    <location>
        <begin position="124"/>
        <end position="142"/>
    </location>
</feature>
<keyword evidence="3" id="KW-1185">Reference proteome</keyword>
<evidence type="ECO:0008006" key="4">
    <source>
        <dbReference type="Google" id="ProtNLM"/>
    </source>
</evidence>
<dbReference type="AlphaFoldDB" id="A0A317FZL4"/>
<keyword evidence="1" id="KW-0812">Transmembrane</keyword>
<feature type="transmembrane region" description="Helical" evidence="1">
    <location>
        <begin position="154"/>
        <end position="175"/>
    </location>
</feature>
<proteinExistence type="predicted"/>
<dbReference type="RefSeq" id="WP_110072392.1">
    <property type="nucleotide sequence ID" value="NZ_CM009896.1"/>
</dbReference>
<accession>A0A317FZL4</accession>